<evidence type="ECO:0000313" key="1">
    <source>
        <dbReference type="EMBL" id="CAJ36707.1"/>
    </source>
</evidence>
<protein>
    <submittedName>
        <fullName evidence="1">Uncharacterized protein</fullName>
    </submittedName>
</protein>
<dbReference type="AlphaFoldDB" id="Q0W4I6"/>
<evidence type="ECO:0000313" key="2">
    <source>
        <dbReference type="Proteomes" id="UP000000663"/>
    </source>
</evidence>
<dbReference type="EMBL" id="AM114193">
    <property type="protein sequence ID" value="CAJ36707.1"/>
    <property type="molecule type" value="Genomic_DNA"/>
</dbReference>
<dbReference type="STRING" id="351160.RCIX1439"/>
<dbReference type="eggNOG" id="arCOG06742">
    <property type="taxonomic scope" value="Archaea"/>
</dbReference>
<name>Q0W4I6_METAR</name>
<accession>Q0W4I6</accession>
<proteinExistence type="predicted"/>
<dbReference type="KEGG" id="rci:RCIX1439"/>
<dbReference type="eggNOG" id="arCOG03961">
    <property type="taxonomic scope" value="Archaea"/>
</dbReference>
<dbReference type="RefSeq" id="WP_012035844.1">
    <property type="nucleotide sequence ID" value="NC_009464.1"/>
</dbReference>
<keyword evidence="2" id="KW-1185">Reference proteome</keyword>
<reference evidence="1 2" key="1">
    <citation type="journal article" date="2006" name="Science">
        <title>Genome of rice cluster I archaea -- the key methane producers in the rice rhizosphere.</title>
        <authorList>
            <person name="Erkel C."/>
            <person name="Kube M."/>
            <person name="Reinhardt R."/>
            <person name="Liesack W."/>
        </authorList>
    </citation>
    <scope>NUCLEOTIDE SEQUENCE [LARGE SCALE GENOMIC DNA]</scope>
    <source>
        <strain evidence="2">DSM 22066 / NBRC 105507 / MRE50</strain>
    </source>
</reference>
<gene>
    <name evidence="1" type="ORF">RCIX1439</name>
</gene>
<organism evidence="1 2">
    <name type="scientific">Methanocella arvoryzae (strain DSM 22066 / NBRC 105507 / MRE50)</name>
    <dbReference type="NCBI Taxonomy" id="351160"/>
    <lineage>
        <taxon>Archaea</taxon>
        <taxon>Methanobacteriati</taxon>
        <taxon>Methanobacteriota</taxon>
        <taxon>Stenosarchaea group</taxon>
        <taxon>Methanomicrobia</taxon>
        <taxon>Methanocellales</taxon>
        <taxon>Methanocellaceae</taxon>
        <taxon>Methanocella</taxon>
    </lineage>
</organism>
<sequence>MLRTKRSLAISAIVLLIISILAVPTATTASSVKILTGTPGDTITYTGSGPADSDIPVELSTIISVGVSDNKYSQTFYGIHIPDYQNSFTVSGNPVNTLYVSGRGSMTLGLWSPDLGGASSSFTSPISIPEGDYDVRVHGDAAPGTSTVNLNVKVTSYVRTDSSGSYTVSLSTAGLPAGLYVLRQSGVEVANIYLGITPPPQPPELSKTATINLNQGWNLFSLPVNPASTEITDLFTPEQRANIYVIWDYSGGDWKYWTTEPGYTNQFSSLNPRKGYYIYCYEPMSVTVSGEEATPLSYNELQSGWNLVGYPKTTSGSISSLYPAAELIWEYRGGNWYYWTTITGYVNQFDTFSPGYGYWVFK</sequence>
<dbReference type="Proteomes" id="UP000000663">
    <property type="component" value="Chromosome"/>
</dbReference>
<dbReference type="PATRIC" id="fig|351160.9.peg.1561"/>
<dbReference type="OrthoDB" id="103676at2157"/>
<dbReference type="GeneID" id="5144415"/>